<keyword evidence="5 7" id="KW-0413">Isomerase</keyword>
<dbReference type="NCBIfam" id="NF002231">
    <property type="entry name" value="PRK01130.1"/>
    <property type="match status" value="1"/>
</dbReference>
<dbReference type="PANTHER" id="PTHR36204">
    <property type="entry name" value="N-ACETYLMANNOSAMINE-6-PHOSPHATE 2-EPIMERASE-RELATED"/>
    <property type="match status" value="1"/>
</dbReference>
<dbReference type="EMBL" id="QEVW01000008">
    <property type="protein sequence ID" value="RAW15319.1"/>
    <property type="molecule type" value="Genomic_DNA"/>
</dbReference>
<dbReference type="GO" id="GO:0005975">
    <property type="term" value="P:carbohydrate metabolic process"/>
    <property type="evidence" value="ECO:0007669"/>
    <property type="project" value="UniProtKB-UniRule"/>
</dbReference>
<comment type="caution">
    <text evidence="8">The sequence shown here is derived from an EMBL/GenBank/DDBJ whole genome shotgun (WGS) entry which is preliminary data.</text>
</comment>
<sequence length="225" mass="24019">MLEKLHLGLIVSCQALSDEPLHGAAMMARMAAAAEEGGAAGIRANGAADVRAIKQTVSLPVIGIVKRNYPDSAVYITPTLREIDELLEAGADIIAFDATRQSRPKNHTLEQITAYLNANGVVSMADISILEEALYAESLGVSCVSTTLSGYTPYSRQQEGPNLELLGMSAQRLKIPVIAEGRISKPFQVEEALDLGAYAVVVGSAITRPQLITRQFAAVTRKKRG</sequence>
<comment type="function">
    <text evidence="2 7">Converts N-acetylmannosamine-6-phosphate (ManNAc-6-P) to N-acetylglucosamine-6-phosphate (GlcNAc-6-P).</text>
</comment>
<dbReference type="InterPro" id="IPR007260">
    <property type="entry name" value="NanE"/>
</dbReference>
<comment type="pathway">
    <text evidence="3 7">Amino-sugar metabolism; N-acetylneuraminate degradation; D-fructose 6-phosphate from N-acetylneuraminate: step 3/5.</text>
</comment>
<accession>A0A329QUP4</accession>
<dbReference type="AlphaFoldDB" id="A0A329QUP4"/>
<comment type="similarity">
    <text evidence="4 7">Belongs to the NanE family.</text>
</comment>
<evidence type="ECO:0000256" key="2">
    <source>
        <dbReference type="ARBA" id="ARBA00002147"/>
    </source>
</evidence>
<dbReference type="GO" id="GO:0005829">
    <property type="term" value="C:cytosol"/>
    <property type="evidence" value="ECO:0007669"/>
    <property type="project" value="TreeGrafter"/>
</dbReference>
<protein>
    <recommendedName>
        <fullName evidence="7">Putative N-acetylmannosamine-6-phosphate 2-epimerase</fullName>
        <ecNumber evidence="7">5.1.3.9</ecNumber>
    </recommendedName>
    <alternativeName>
        <fullName evidence="7">ManNAc-6-P epimerase</fullName>
    </alternativeName>
</protein>
<keyword evidence="6 7" id="KW-0119">Carbohydrate metabolism</keyword>
<dbReference type="GO" id="GO:0019262">
    <property type="term" value="P:N-acetylneuraminate catabolic process"/>
    <property type="evidence" value="ECO:0007669"/>
    <property type="project" value="UniProtKB-UniRule"/>
</dbReference>
<name>A0A329QUP4_9BACL</name>
<dbReference type="GO" id="GO:0006053">
    <property type="term" value="P:N-acetylmannosamine catabolic process"/>
    <property type="evidence" value="ECO:0007669"/>
    <property type="project" value="TreeGrafter"/>
</dbReference>
<dbReference type="HAMAP" id="MF_01235">
    <property type="entry name" value="ManNAc6P_epimer"/>
    <property type="match status" value="1"/>
</dbReference>
<evidence type="ECO:0000256" key="4">
    <source>
        <dbReference type="ARBA" id="ARBA00007439"/>
    </source>
</evidence>
<dbReference type="CDD" id="cd04729">
    <property type="entry name" value="NanE"/>
    <property type="match status" value="1"/>
</dbReference>
<evidence type="ECO:0000256" key="1">
    <source>
        <dbReference type="ARBA" id="ARBA00000056"/>
    </source>
</evidence>
<evidence type="ECO:0000256" key="7">
    <source>
        <dbReference type="HAMAP-Rule" id="MF_01235"/>
    </source>
</evidence>
<evidence type="ECO:0000313" key="8">
    <source>
        <dbReference type="EMBL" id="RAW15319.1"/>
    </source>
</evidence>
<dbReference type="Proteomes" id="UP000250642">
    <property type="component" value="Unassembled WGS sequence"/>
</dbReference>
<evidence type="ECO:0000256" key="3">
    <source>
        <dbReference type="ARBA" id="ARBA00005081"/>
    </source>
</evidence>
<reference evidence="8 9" key="1">
    <citation type="submission" date="2018-04" db="EMBL/GenBank/DDBJ databases">
        <title>Paenibacillus taichungensis Genome sequencing and assembly.</title>
        <authorList>
            <person name="Xu J."/>
            <person name="Rensing C."/>
            <person name="Mazhar H.S."/>
        </authorList>
    </citation>
    <scope>NUCLEOTIDE SEQUENCE [LARGE SCALE GENOMIC DNA]</scope>
    <source>
        <strain evidence="8 9">NC1</strain>
    </source>
</reference>
<dbReference type="InterPro" id="IPR013785">
    <property type="entry name" value="Aldolase_TIM"/>
</dbReference>
<evidence type="ECO:0000256" key="5">
    <source>
        <dbReference type="ARBA" id="ARBA00023235"/>
    </source>
</evidence>
<dbReference type="PANTHER" id="PTHR36204:SF1">
    <property type="entry name" value="N-ACETYLMANNOSAMINE-6-PHOSPHATE 2-EPIMERASE-RELATED"/>
    <property type="match status" value="1"/>
</dbReference>
<dbReference type="UniPathway" id="UPA00629">
    <property type="reaction ID" value="UER00682"/>
</dbReference>
<evidence type="ECO:0000256" key="6">
    <source>
        <dbReference type="ARBA" id="ARBA00023277"/>
    </source>
</evidence>
<dbReference type="InterPro" id="IPR011060">
    <property type="entry name" value="RibuloseP-bd_barrel"/>
</dbReference>
<organism evidence="8 9">
    <name type="scientific">Paenibacillus taichungensis</name>
    <dbReference type="NCBI Taxonomy" id="484184"/>
    <lineage>
        <taxon>Bacteria</taxon>
        <taxon>Bacillati</taxon>
        <taxon>Bacillota</taxon>
        <taxon>Bacilli</taxon>
        <taxon>Bacillales</taxon>
        <taxon>Paenibacillaceae</taxon>
        <taxon>Paenibacillus</taxon>
    </lineage>
</organism>
<gene>
    <name evidence="7" type="primary">nanE</name>
    <name evidence="8" type="ORF">DC345_14565</name>
</gene>
<proteinExistence type="inferred from homology"/>
<dbReference type="Gene3D" id="3.20.20.70">
    <property type="entry name" value="Aldolase class I"/>
    <property type="match status" value="1"/>
</dbReference>
<dbReference type="GO" id="GO:0047465">
    <property type="term" value="F:N-acylglucosamine-6-phosphate 2-epimerase activity"/>
    <property type="evidence" value="ECO:0007669"/>
    <property type="project" value="UniProtKB-EC"/>
</dbReference>
<dbReference type="FunFam" id="3.20.20.70:FF:000035">
    <property type="entry name" value="Putative N-acetylmannosamine-6-phosphate 2-epimerase"/>
    <property type="match status" value="1"/>
</dbReference>
<comment type="catalytic activity">
    <reaction evidence="1 7">
        <text>an N-acyl-D-glucosamine 6-phosphate = an N-acyl-D-mannosamine 6-phosphate</text>
        <dbReference type="Rhea" id="RHEA:23932"/>
        <dbReference type="ChEBI" id="CHEBI:57599"/>
        <dbReference type="ChEBI" id="CHEBI:57666"/>
        <dbReference type="EC" id="5.1.3.9"/>
    </reaction>
</comment>
<evidence type="ECO:0000313" key="9">
    <source>
        <dbReference type="Proteomes" id="UP000250642"/>
    </source>
</evidence>
<dbReference type="SUPFAM" id="SSF51366">
    <property type="entry name" value="Ribulose-phoshate binding barrel"/>
    <property type="match status" value="1"/>
</dbReference>
<dbReference type="Pfam" id="PF04131">
    <property type="entry name" value="NanE"/>
    <property type="match status" value="1"/>
</dbReference>
<dbReference type="EC" id="5.1.3.9" evidence="7"/>